<protein>
    <submittedName>
        <fullName evidence="1">Uncharacterized protein</fullName>
    </submittedName>
</protein>
<dbReference type="Proteomes" id="UP000244722">
    <property type="component" value="Unassembled WGS sequence"/>
</dbReference>
<name>A0A2T6ZA44_TUBBO</name>
<dbReference type="EMBL" id="NESQ01000561">
    <property type="protein sequence ID" value="PUU72360.1"/>
    <property type="molecule type" value="Genomic_DNA"/>
</dbReference>
<dbReference type="AlphaFoldDB" id="A0A2T6ZA44"/>
<evidence type="ECO:0000313" key="1">
    <source>
        <dbReference type="EMBL" id="PUU72360.1"/>
    </source>
</evidence>
<sequence>MFRVVLGRFFCSAFVFVLAARSLYSYLIVVIEGEVRKNMDGEMGGRGFLSMIRCGIRGVTFTQGKERVWTVTYDFFCPALSCRLAW</sequence>
<reference evidence="1 2" key="1">
    <citation type="submission" date="2017-04" db="EMBL/GenBank/DDBJ databases">
        <title>Draft genome sequence of Tuber borchii Vittad., a whitish edible truffle.</title>
        <authorList>
            <consortium name="DOE Joint Genome Institute"/>
            <person name="Murat C."/>
            <person name="Kuo A."/>
            <person name="Barry K.W."/>
            <person name="Clum A."/>
            <person name="Dockter R.B."/>
            <person name="Fauchery L."/>
            <person name="Iotti M."/>
            <person name="Kohler A."/>
            <person name="Labutti K."/>
            <person name="Lindquist E.A."/>
            <person name="Lipzen A."/>
            <person name="Ohm R.A."/>
            <person name="Wang M."/>
            <person name="Grigoriev I.V."/>
            <person name="Zambonelli A."/>
            <person name="Martin F.M."/>
        </authorList>
    </citation>
    <scope>NUCLEOTIDE SEQUENCE [LARGE SCALE GENOMIC DNA]</scope>
    <source>
        <strain evidence="1 2">Tbo3840</strain>
    </source>
</reference>
<accession>A0A2T6ZA44</accession>
<proteinExistence type="predicted"/>
<organism evidence="1 2">
    <name type="scientific">Tuber borchii</name>
    <name type="common">White truffle</name>
    <dbReference type="NCBI Taxonomy" id="42251"/>
    <lineage>
        <taxon>Eukaryota</taxon>
        <taxon>Fungi</taxon>
        <taxon>Dikarya</taxon>
        <taxon>Ascomycota</taxon>
        <taxon>Pezizomycotina</taxon>
        <taxon>Pezizomycetes</taxon>
        <taxon>Pezizales</taxon>
        <taxon>Tuberaceae</taxon>
        <taxon>Tuber</taxon>
    </lineage>
</organism>
<evidence type="ECO:0000313" key="2">
    <source>
        <dbReference type="Proteomes" id="UP000244722"/>
    </source>
</evidence>
<keyword evidence="2" id="KW-1185">Reference proteome</keyword>
<gene>
    <name evidence="1" type="ORF">B9Z19DRAFT_1097411</name>
</gene>
<comment type="caution">
    <text evidence="1">The sequence shown here is derived from an EMBL/GenBank/DDBJ whole genome shotgun (WGS) entry which is preliminary data.</text>
</comment>